<sequence>MIIDCGRCVERTDECTGCLISVLNETPDGIADLTAAELRAIETFELAGFEVELLETPPPPAPPVVVPMFPRRRHVA</sequence>
<keyword evidence="2" id="KW-1185">Reference proteome</keyword>
<proteinExistence type="predicted"/>
<organism evidence="1 2">
    <name type="scientific">Actinoplanes aureus</name>
    <dbReference type="NCBI Taxonomy" id="2792083"/>
    <lineage>
        <taxon>Bacteria</taxon>
        <taxon>Bacillati</taxon>
        <taxon>Actinomycetota</taxon>
        <taxon>Actinomycetes</taxon>
        <taxon>Micromonosporales</taxon>
        <taxon>Micromonosporaceae</taxon>
        <taxon>Actinoplanes</taxon>
    </lineage>
</organism>
<accession>A0A931CHK7</accession>
<evidence type="ECO:0000313" key="2">
    <source>
        <dbReference type="Proteomes" id="UP000598146"/>
    </source>
</evidence>
<protein>
    <submittedName>
        <fullName evidence="1">Uncharacterized protein</fullName>
    </submittedName>
</protein>
<evidence type="ECO:0000313" key="1">
    <source>
        <dbReference type="EMBL" id="MBG0568157.1"/>
    </source>
</evidence>
<reference evidence="1" key="1">
    <citation type="submission" date="2020-11" db="EMBL/GenBank/DDBJ databases">
        <title>Isolation and identification of active actinomycetes.</title>
        <authorList>
            <person name="Sun X."/>
        </authorList>
    </citation>
    <scope>NUCLEOTIDE SEQUENCE</scope>
    <source>
        <strain evidence="1">NEAU-A11</strain>
    </source>
</reference>
<dbReference type="Proteomes" id="UP000598146">
    <property type="component" value="Unassembled WGS sequence"/>
</dbReference>
<dbReference type="RefSeq" id="WP_196419925.1">
    <property type="nucleotide sequence ID" value="NZ_JADQTO010000034.1"/>
</dbReference>
<dbReference type="EMBL" id="JADQTO010000034">
    <property type="protein sequence ID" value="MBG0568157.1"/>
    <property type="molecule type" value="Genomic_DNA"/>
</dbReference>
<dbReference type="AlphaFoldDB" id="A0A931CHK7"/>
<comment type="caution">
    <text evidence="1">The sequence shown here is derived from an EMBL/GenBank/DDBJ whole genome shotgun (WGS) entry which is preliminary data.</text>
</comment>
<gene>
    <name evidence="1" type="ORF">I4J89_42670</name>
</gene>
<name>A0A931CHK7_9ACTN</name>